<dbReference type="Proteomes" id="UP000002027">
    <property type="component" value="Chromosome 1"/>
</dbReference>
<dbReference type="PANTHER" id="PTHR48078:SF7">
    <property type="entry name" value="BLL6502 PROTEIN"/>
    <property type="match status" value="1"/>
</dbReference>
<dbReference type="InterPro" id="IPR050147">
    <property type="entry name" value="Ser/Thr_Dehydratase"/>
</dbReference>
<dbReference type="EMBL" id="CP001823">
    <property type="protein sequence ID" value="ACZ38091.1"/>
    <property type="molecule type" value="Genomic_DNA"/>
</dbReference>
<dbReference type="RefSeq" id="WP_012871138.1">
    <property type="nucleotide sequence ID" value="NC_013523.1"/>
</dbReference>
<protein>
    <submittedName>
        <fullName evidence="6">Pyridoxal-5'-phosphate-dependent protein beta subunit</fullName>
    </submittedName>
</protein>
<dbReference type="GO" id="GO:0006565">
    <property type="term" value="P:L-serine catabolic process"/>
    <property type="evidence" value="ECO:0007669"/>
    <property type="project" value="TreeGrafter"/>
</dbReference>
<dbReference type="FunFam" id="3.40.50.1100:FF:000005">
    <property type="entry name" value="Threonine dehydratase catabolic"/>
    <property type="match status" value="1"/>
</dbReference>
<dbReference type="Gene3D" id="3.40.50.1100">
    <property type="match status" value="2"/>
</dbReference>
<evidence type="ECO:0000256" key="3">
    <source>
        <dbReference type="ARBA" id="ARBA00022898"/>
    </source>
</evidence>
<comment type="cofactor">
    <cofactor evidence="1">
        <name>pyridoxal 5'-phosphate</name>
        <dbReference type="ChEBI" id="CHEBI:597326"/>
    </cofactor>
</comment>
<dbReference type="SUPFAM" id="SSF53686">
    <property type="entry name" value="Tryptophan synthase beta subunit-like PLP-dependent enzymes"/>
    <property type="match status" value="1"/>
</dbReference>
<dbReference type="GO" id="GO:0003941">
    <property type="term" value="F:L-serine ammonia-lyase activity"/>
    <property type="evidence" value="ECO:0007669"/>
    <property type="project" value="TreeGrafter"/>
</dbReference>
<gene>
    <name evidence="6" type="ordered locus">Sthe_0654</name>
</gene>
<dbReference type="CDD" id="cd01562">
    <property type="entry name" value="Thr-dehyd"/>
    <property type="match status" value="1"/>
</dbReference>
<keyword evidence="4" id="KW-0456">Lyase</keyword>
<dbReference type="InterPro" id="IPR036052">
    <property type="entry name" value="TrpB-like_PALP_sf"/>
</dbReference>
<sequence length="330" mass="35598">MGTGIGSAYRVPTLQDVLHARTVVRRYLAPTPLLHSPAVNEHLGFDAYLKCENLQPINAFKIRGGLYLMSRLAPEERERGVVTASTGNHGQSIAYAARLFGVRAVVYAPDGANPDKVASMRRLGAEVVLTGRDFDEARLAAEERAERDGMRYIHSANEPDLIAGVGTYALEMIEAVPDLDTVIVPVGAGSGVCGTAIVMKAVNPAIRVIGVQSEEMPVVYRAWRERRLLELDGGMTFAEGLATRVAFELPLRIMWDLVDDMRLVSEEALRTAIVHLIKTAHLLAEGAGAAAFAAAEQMREELAGRKVGLIVSGGNITLDTLRWALAMAGS</sequence>
<reference evidence="6 7" key="2">
    <citation type="journal article" date="2010" name="Stand. Genomic Sci.">
        <title>Complete genome sequence of Desulfohalobium retbaense type strain (HR(100)).</title>
        <authorList>
            <person name="Spring S."/>
            <person name="Nolan M."/>
            <person name="Lapidus A."/>
            <person name="Glavina Del Rio T."/>
            <person name="Copeland A."/>
            <person name="Tice H."/>
            <person name="Cheng J.F."/>
            <person name="Lucas S."/>
            <person name="Land M."/>
            <person name="Chen F."/>
            <person name="Bruce D."/>
            <person name="Goodwin L."/>
            <person name="Pitluck S."/>
            <person name="Ivanova N."/>
            <person name="Mavromatis K."/>
            <person name="Mikhailova N."/>
            <person name="Pati A."/>
            <person name="Chen A."/>
            <person name="Palaniappan K."/>
            <person name="Hauser L."/>
            <person name="Chang Y.J."/>
            <person name="Jeffries C.D."/>
            <person name="Munk C."/>
            <person name="Kiss H."/>
            <person name="Chain P."/>
            <person name="Han C."/>
            <person name="Brettin T."/>
            <person name="Detter J.C."/>
            <person name="Schuler E."/>
            <person name="Goker M."/>
            <person name="Rohde M."/>
            <person name="Bristow J."/>
            <person name="Eisen J.A."/>
            <person name="Markowitz V."/>
            <person name="Hugenholtz P."/>
            <person name="Kyrpides N.C."/>
            <person name="Klenk H.P."/>
        </authorList>
    </citation>
    <scope>NUCLEOTIDE SEQUENCE [LARGE SCALE GENOMIC DNA]</scope>
    <source>
        <strain evidence="7">ATCC 49802 / DSM 20745 / S 6022</strain>
    </source>
</reference>
<dbReference type="HOGENOM" id="CLU_021152_4_2_0"/>
<reference evidence="7" key="1">
    <citation type="submission" date="2009-11" db="EMBL/GenBank/DDBJ databases">
        <title>The complete chromosome 1 of Sphaerobacter thermophilus DSM 20745.</title>
        <authorList>
            <person name="Lucas S."/>
            <person name="Copeland A."/>
            <person name="Lapidus A."/>
            <person name="Glavina del Rio T."/>
            <person name="Dalin E."/>
            <person name="Tice H."/>
            <person name="Bruce D."/>
            <person name="Goodwin L."/>
            <person name="Pitluck S."/>
            <person name="Kyrpides N."/>
            <person name="Mavromatis K."/>
            <person name="Ivanova N."/>
            <person name="Mikhailova N."/>
            <person name="LaButti K.M."/>
            <person name="Clum A."/>
            <person name="Sun H.I."/>
            <person name="Brettin T."/>
            <person name="Detter J.C."/>
            <person name="Han C."/>
            <person name="Larimer F."/>
            <person name="Land M."/>
            <person name="Hauser L."/>
            <person name="Markowitz V."/>
            <person name="Cheng J.F."/>
            <person name="Hugenholtz P."/>
            <person name="Woyke T."/>
            <person name="Wu D."/>
            <person name="Steenblock K."/>
            <person name="Schneider S."/>
            <person name="Pukall R."/>
            <person name="Goeker M."/>
            <person name="Klenk H.P."/>
            <person name="Eisen J.A."/>
        </authorList>
    </citation>
    <scope>NUCLEOTIDE SEQUENCE [LARGE SCALE GENOMIC DNA]</scope>
    <source>
        <strain evidence="7">ATCC 49802 / DSM 20745 / S 6022</strain>
    </source>
</reference>
<dbReference type="STRING" id="479434.Sthe_0654"/>
<evidence type="ECO:0000313" key="7">
    <source>
        <dbReference type="Proteomes" id="UP000002027"/>
    </source>
</evidence>
<dbReference type="eggNOG" id="COG1171">
    <property type="taxonomic scope" value="Bacteria"/>
</dbReference>
<evidence type="ECO:0000256" key="1">
    <source>
        <dbReference type="ARBA" id="ARBA00001933"/>
    </source>
</evidence>
<dbReference type="Pfam" id="PF00291">
    <property type="entry name" value="PALP"/>
    <property type="match status" value="1"/>
</dbReference>
<name>D1C1H4_SPHTD</name>
<feature type="domain" description="Tryptophan synthase beta chain-like PALP" evidence="5">
    <location>
        <begin position="26"/>
        <end position="313"/>
    </location>
</feature>
<evidence type="ECO:0000256" key="4">
    <source>
        <dbReference type="ARBA" id="ARBA00023239"/>
    </source>
</evidence>
<dbReference type="InterPro" id="IPR001926">
    <property type="entry name" value="TrpB-like_PALP"/>
</dbReference>
<accession>D1C1H4</accession>
<evidence type="ECO:0000259" key="5">
    <source>
        <dbReference type="Pfam" id="PF00291"/>
    </source>
</evidence>
<dbReference type="AlphaFoldDB" id="D1C1H4"/>
<dbReference type="GO" id="GO:0006567">
    <property type="term" value="P:L-threonine catabolic process"/>
    <property type="evidence" value="ECO:0007669"/>
    <property type="project" value="TreeGrafter"/>
</dbReference>
<dbReference type="InParanoid" id="D1C1H4"/>
<keyword evidence="7" id="KW-1185">Reference proteome</keyword>
<keyword evidence="3" id="KW-0663">Pyridoxal phosphate</keyword>
<evidence type="ECO:0000256" key="2">
    <source>
        <dbReference type="ARBA" id="ARBA00010869"/>
    </source>
</evidence>
<dbReference type="GO" id="GO:0009097">
    <property type="term" value="P:isoleucine biosynthetic process"/>
    <property type="evidence" value="ECO:0007669"/>
    <property type="project" value="TreeGrafter"/>
</dbReference>
<dbReference type="GO" id="GO:0004794">
    <property type="term" value="F:threonine deaminase activity"/>
    <property type="evidence" value="ECO:0007669"/>
    <property type="project" value="TreeGrafter"/>
</dbReference>
<proteinExistence type="inferred from homology"/>
<organism evidence="6 7">
    <name type="scientific">Sphaerobacter thermophilus (strain ATCC 49802 / DSM 20745 / KCCM 41009 / NCIMB 13125 / S 6022)</name>
    <dbReference type="NCBI Taxonomy" id="479434"/>
    <lineage>
        <taxon>Bacteria</taxon>
        <taxon>Pseudomonadati</taxon>
        <taxon>Thermomicrobiota</taxon>
        <taxon>Thermomicrobia</taxon>
        <taxon>Sphaerobacterales</taxon>
        <taxon>Sphaerobacterineae</taxon>
        <taxon>Sphaerobacteraceae</taxon>
        <taxon>Sphaerobacter</taxon>
    </lineage>
</organism>
<dbReference type="OrthoDB" id="9811476at2"/>
<dbReference type="KEGG" id="sti:Sthe_0654"/>
<dbReference type="PANTHER" id="PTHR48078">
    <property type="entry name" value="THREONINE DEHYDRATASE, MITOCHONDRIAL-RELATED"/>
    <property type="match status" value="1"/>
</dbReference>
<comment type="similarity">
    <text evidence="2">Belongs to the serine/threonine dehydratase family.</text>
</comment>
<evidence type="ECO:0000313" key="6">
    <source>
        <dbReference type="EMBL" id="ACZ38091.1"/>
    </source>
</evidence>